<dbReference type="InterPro" id="IPR029058">
    <property type="entry name" value="AB_hydrolase_fold"/>
</dbReference>
<proteinExistence type="predicted"/>
<dbReference type="InterPro" id="IPR000073">
    <property type="entry name" value="AB_hydrolase_1"/>
</dbReference>
<dbReference type="AlphaFoldDB" id="W5W7W9"/>
<feature type="domain" description="AB hydrolase-1" evidence="1">
    <location>
        <begin position="33"/>
        <end position="131"/>
    </location>
</feature>
<dbReference type="EMBL" id="CP007155">
    <property type="protein sequence ID" value="AHH96825.1"/>
    <property type="molecule type" value="Genomic_DNA"/>
</dbReference>
<dbReference type="STRING" id="1449976.KALB_3460"/>
<dbReference type="InterPro" id="IPR050228">
    <property type="entry name" value="Carboxylesterase_BioH"/>
</dbReference>
<evidence type="ECO:0000313" key="3">
    <source>
        <dbReference type="Proteomes" id="UP000019225"/>
    </source>
</evidence>
<dbReference type="Proteomes" id="UP000019225">
    <property type="component" value="Chromosome"/>
</dbReference>
<dbReference type="HOGENOM" id="CLU_020336_50_5_11"/>
<dbReference type="PANTHER" id="PTHR43194">
    <property type="entry name" value="HYDROLASE ALPHA/BETA FOLD FAMILY"/>
    <property type="match status" value="1"/>
</dbReference>
<dbReference type="GO" id="GO:0016787">
    <property type="term" value="F:hydrolase activity"/>
    <property type="evidence" value="ECO:0007669"/>
    <property type="project" value="UniProtKB-KW"/>
</dbReference>
<organism evidence="2 3">
    <name type="scientific">Kutzneria albida DSM 43870</name>
    <dbReference type="NCBI Taxonomy" id="1449976"/>
    <lineage>
        <taxon>Bacteria</taxon>
        <taxon>Bacillati</taxon>
        <taxon>Actinomycetota</taxon>
        <taxon>Actinomycetes</taxon>
        <taxon>Pseudonocardiales</taxon>
        <taxon>Pseudonocardiaceae</taxon>
        <taxon>Kutzneria</taxon>
    </lineage>
</organism>
<reference evidence="2 3" key="1">
    <citation type="journal article" date="2014" name="BMC Genomics">
        <title>Complete genome sequence of producer of the glycopeptide antibiotic Aculeximycin Kutzneria albida DSM 43870T, a representative of minor genus of Pseudonocardiaceae.</title>
        <authorList>
            <person name="Rebets Y."/>
            <person name="Tokovenko B."/>
            <person name="Lushchyk I."/>
            <person name="Ruckert C."/>
            <person name="Zaburannyi N."/>
            <person name="Bechthold A."/>
            <person name="Kalinowski J."/>
            <person name="Luzhetskyy A."/>
        </authorList>
    </citation>
    <scope>NUCLEOTIDE SEQUENCE [LARGE SCALE GENOMIC DNA]</scope>
    <source>
        <strain evidence="2">DSM 43870</strain>
    </source>
</reference>
<dbReference type="SUPFAM" id="SSF53474">
    <property type="entry name" value="alpha/beta-Hydrolases"/>
    <property type="match status" value="1"/>
</dbReference>
<dbReference type="PATRIC" id="fig|1449976.3.peg.3479"/>
<dbReference type="eggNOG" id="COG1647">
    <property type="taxonomic scope" value="Bacteria"/>
</dbReference>
<dbReference type="PANTHER" id="PTHR43194:SF2">
    <property type="entry name" value="PEROXISOMAL MEMBRANE PROTEIN LPX1"/>
    <property type="match status" value="1"/>
</dbReference>
<keyword evidence="3" id="KW-1185">Reference proteome</keyword>
<dbReference type="Gene3D" id="3.40.50.1820">
    <property type="entry name" value="alpha/beta hydrolase"/>
    <property type="match status" value="1"/>
</dbReference>
<accession>W5W7W9</accession>
<dbReference type="Pfam" id="PF00561">
    <property type="entry name" value="Abhydrolase_1"/>
    <property type="match status" value="1"/>
</dbReference>
<dbReference type="KEGG" id="kal:KALB_3460"/>
<name>W5W7W9_9PSEU</name>
<protein>
    <submittedName>
        <fullName evidence="2">Alpha/beta hydrolase</fullName>
    </submittedName>
</protein>
<evidence type="ECO:0000259" key="1">
    <source>
        <dbReference type="Pfam" id="PF00561"/>
    </source>
</evidence>
<gene>
    <name evidence="2" type="ORF">KALB_3460</name>
</gene>
<evidence type="ECO:0000313" key="2">
    <source>
        <dbReference type="EMBL" id="AHH96825.1"/>
    </source>
</evidence>
<keyword evidence="2" id="KW-0378">Hydrolase</keyword>
<sequence>MSGHRDMTDLTVHRFPGRDGLELAYRELGAGRPLVLLHGFTATGPQWIQHGPAVTLAEHGYRVILPDLRGHGDSAQPHDPACYPPDVLAEDGLALIEWLGLADYDLGGYSLGARIVLRMLVRGARPARAIVAGQGLDAITRASERTGQQHRVLTALVNGDPIQPGSPEEEQAYWISLSGNDPRALSQVLDTHVATPRAALCRVPTPTLVVVGDQDSGHACADVLAATLPNARFTRVPGDHFTALASPELATAIMAFGEDRPHEPTS</sequence>